<evidence type="ECO:0000313" key="3">
    <source>
        <dbReference type="Proteomes" id="UP000612055"/>
    </source>
</evidence>
<proteinExistence type="predicted"/>
<evidence type="ECO:0000313" key="2">
    <source>
        <dbReference type="EMBL" id="KAG2494614.1"/>
    </source>
</evidence>
<dbReference type="AlphaFoldDB" id="A0A835YBR4"/>
<feature type="non-terminal residue" evidence="2">
    <location>
        <position position="1"/>
    </location>
</feature>
<organism evidence="2 3">
    <name type="scientific">Edaphochlamys debaryana</name>
    <dbReference type="NCBI Taxonomy" id="47281"/>
    <lineage>
        <taxon>Eukaryota</taxon>
        <taxon>Viridiplantae</taxon>
        <taxon>Chlorophyta</taxon>
        <taxon>core chlorophytes</taxon>
        <taxon>Chlorophyceae</taxon>
        <taxon>CS clade</taxon>
        <taxon>Chlamydomonadales</taxon>
        <taxon>Chlamydomonadales incertae sedis</taxon>
        <taxon>Edaphochlamys</taxon>
    </lineage>
</organism>
<evidence type="ECO:0000256" key="1">
    <source>
        <dbReference type="SAM" id="MobiDB-lite"/>
    </source>
</evidence>
<accession>A0A835YBR4</accession>
<protein>
    <submittedName>
        <fullName evidence="2">Uncharacterized protein</fullName>
    </submittedName>
</protein>
<dbReference type="EMBL" id="JAEHOE010000029">
    <property type="protein sequence ID" value="KAG2494614.1"/>
    <property type="molecule type" value="Genomic_DNA"/>
</dbReference>
<feature type="region of interest" description="Disordered" evidence="1">
    <location>
        <begin position="71"/>
        <end position="125"/>
    </location>
</feature>
<dbReference type="Proteomes" id="UP000612055">
    <property type="component" value="Unassembled WGS sequence"/>
</dbReference>
<reference evidence="2" key="1">
    <citation type="journal article" date="2020" name="bioRxiv">
        <title>Comparative genomics of Chlamydomonas.</title>
        <authorList>
            <person name="Craig R.J."/>
            <person name="Hasan A.R."/>
            <person name="Ness R.W."/>
            <person name="Keightley P.D."/>
        </authorList>
    </citation>
    <scope>NUCLEOTIDE SEQUENCE</scope>
    <source>
        <strain evidence="2">CCAP 11/70</strain>
    </source>
</reference>
<keyword evidence="3" id="KW-1185">Reference proteome</keyword>
<comment type="caution">
    <text evidence="2">The sequence shown here is derived from an EMBL/GenBank/DDBJ whole genome shotgun (WGS) entry which is preliminary data.</text>
</comment>
<feature type="compositionally biased region" description="Gly residues" evidence="1">
    <location>
        <begin position="93"/>
        <end position="113"/>
    </location>
</feature>
<gene>
    <name evidence="2" type="ORF">HYH03_007133</name>
</gene>
<sequence>MATAGDAEMDVEGLGEANRVAAGTPLTAAEEQKQAGAFKRFLTGPFFVIIPPQYERITASKAAQVEAKGKPLVFSNRGGPQRKASSSLHQAPGAGGPSPGRGRVSGSGGGAAAGGKEEAADQELPATGDDYLTRIKRIVLSPTDTDGVYGLTYDELVPLPFTAPKWHTYLVDVLAGTYSVAQATIVENQEREWKDGPAYADSWLPLIR</sequence>
<dbReference type="OrthoDB" id="547289at2759"/>
<name>A0A835YBR4_9CHLO</name>